<name>A0ABT7ZAV8_9ACTN</name>
<gene>
    <name evidence="2" type="ORF">QWM81_21880</name>
</gene>
<dbReference type="Proteomes" id="UP001174050">
    <property type="component" value="Unassembled WGS sequence"/>
</dbReference>
<feature type="domain" description="Immunity protein 52" evidence="1">
    <location>
        <begin position="7"/>
        <end position="169"/>
    </location>
</feature>
<keyword evidence="3" id="KW-1185">Reference proteome</keyword>
<evidence type="ECO:0000313" key="2">
    <source>
        <dbReference type="EMBL" id="MDN3296644.1"/>
    </source>
</evidence>
<dbReference type="Pfam" id="PF15579">
    <property type="entry name" value="Imm52"/>
    <property type="match status" value="1"/>
</dbReference>
<reference evidence="2" key="1">
    <citation type="submission" date="2023-06" db="EMBL/GenBank/DDBJ databases">
        <title>WGS-Sequencing of Streptomyces ficellus isolate 21 collected from sand in Gara Djebilet Iron Mine in Algeria.</title>
        <authorList>
            <person name="Zegers G.P."/>
            <person name="Gomez A."/>
            <person name="Gueddou A."/>
            <person name="Zahara A.F."/>
            <person name="Worth M."/>
            <person name="Sevigny J.L."/>
            <person name="Tisa L."/>
        </authorList>
    </citation>
    <scope>NUCLEOTIDE SEQUENCE</scope>
    <source>
        <strain evidence="2">AS11</strain>
    </source>
</reference>
<comment type="caution">
    <text evidence="2">The sequence shown here is derived from an EMBL/GenBank/DDBJ whole genome shotgun (WGS) entry which is preliminary data.</text>
</comment>
<evidence type="ECO:0000313" key="3">
    <source>
        <dbReference type="Proteomes" id="UP001174050"/>
    </source>
</evidence>
<organism evidence="2 3">
    <name type="scientific">Streptomyces ficellus</name>
    <dbReference type="NCBI Taxonomy" id="1977088"/>
    <lineage>
        <taxon>Bacteria</taxon>
        <taxon>Bacillati</taxon>
        <taxon>Actinomycetota</taxon>
        <taxon>Actinomycetes</taxon>
        <taxon>Kitasatosporales</taxon>
        <taxon>Streptomycetaceae</taxon>
        <taxon>Streptomyces</taxon>
    </lineage>
</organism>
<proteinExistence type="predicted"/>
<evidence type="ECO:0000259" key="1">
    <source>
        <dbReference type="Pfam" id="PF15579"/>
    </source>
</evidence>
<dbReference type="InterPro" id="IPR028969">
    <property type="entry name" value="Imm52"/>
</dbReference>
<protein>
    <recommendedName>
        <fullName evidence="1">Immunity protein 52 domain-containing protein</fullName>
    </recommendedName>
</protein>
<dbReference type="RefSeq" id="WP_290113924.1">
    <property type="nucleotide sequence ID" value="NZ_JAUEPL010000036.1"/>
</dbReference>
<dbReference type="EMBL" id="JAUEPL010000036">
    <property type="protein sequence ID" value="MDN3296644.1"/>
    <property type="molecule type" value="Genomic_DNA"/>
</dbReference>
<sequence length="252" mass="26365">MRRVVRGFWGPRPESERELAARWSALLTRLRDIDPAVFGTWQEVPDATNTDALAARLRERNAGDDWSDRKGYAMALSTPAANPVKVSVSGTGGGVSEHLPMSVVLTITAPDDDGAALPYAEILRAVAETWDVDWGEVTQTELQLALEDDGREPGQACVGWAGYLSERRAALLTGAGAGAGADAALLAGAGKAPDVPGKAPGLPGKTEPTEHGGLLLDLSGAGGVEDLVAVNREVRATGALEALPRPMDRAKL</sequence>
<accession>A0ABT7ZAV8</accession>